<keyword evidence="6" id="KW-0460">Magnesium</keyword>
<keyword evidence="14" id="KW-1185">Reference proteome</keyword>
<evidence type="ECO:0000256" key="9">
    <source>
        <dbReference type="ARBA" id="ARBA00023136"/>
    </source>
</evidence>
<dbReference type="FunFam" id="1.20.58.340:FF:000004">
    <property type="entry name" value="Magnesium transport protein CorA"/>
    <property type="match status" value="1"/>
</dbReference>
<dbReference type="GO" id="GO:0050897">
    <property type="term" value="F:cobalt ion binding"/>
    <property type="evidence" value="ECO:0007669"/>
    <property type="project" value="TreeGrafter"/>
</dbReference>
<comment type="caution">
    <text evidence="13">The sequence shown here is derived from an EMBL/GenBank/DDBJ whole genome shotgun (WGS) entry which is preliminary data.</text>
</comment>
<evidence type="ECO:0000256" key="11">
    <source>
        <dbReference type="ARBA" id="ARBA00045497"/>
    </source>
</evidence>
<dbReference type="Proteomes" id="UP000237822">
    <property type="component" value="Unassembled WGS sequence"/>
</dbReference>
<proteinExistence type="inferred from homology"/>
<dbReference type="GO" id="GO:0015095">
    <property type="term" value="F:magnesium ion transmembrane transporter activity"/>
    <property type="evidence" value="ECO:0007669"/>
    <property type="project" value="TreeGrafter"/>
</dbReference>
<comment type="function">
    <text evidence="11">Mediates influx of magnesium ions. Alternates between open and closed states. Activated by low cytoplasmic Mg(2+) levels. Inactive when cytoplasmic Mg(2+) levels are high.</text>
</comment>
<accession>A0A2T0UAB8</accession>
<comment type="catalytic activity">
    <reaction evidence="10">
        <text>Mg(2+)(in) = Mg(2+)(out)</text>
        <dbReference type="Rhea" id="RHEA:29827"/>
        <dbReference type="ChEBI" id="CHEBI:18420"/>
    </reaction>
</comment>
<dbReference type="SUPFAM" id="SSF143865">
    <property type="entry name" value="CorA soluble domain-like"/>
    <property type="match status" value="1"/>
</dbReference>
<evidence type="ECO:0000256" key="7">
    <source>
        <dbReference type="ARBA" id="ARBA00022989"/>
    </source>
</evidence>
<keyword evidence="8" id="KW-0406">Ion transport</keyword>
<name>A0A2T0UAB8_9MICO</name>
<feature type="transmembrane region" description="Helical" evidence="12">
    <location>
        <begin position="273"/>
        <end position="292"/>
    </location>
</feature>
<dbReference type="PANTHER" id="PTHR46494:SF1">
    <property type="entry name" value="CORA FAMILY METAL ION TRANSPORTER (EUROFUNG)"/>
    <property type="match status" value="1"/>
</dbReference>
<evidence type="ECO:0000256" key="4">
    <source>
        <dbReference type="ARBA" id="ARBA00022475"/>
    </source>
</evidence>
<dbReference type="SUPFAM" id="SSF144083">
    <property type="entry name" value="Magnesium transport protein CorA, transmembrane region"/>
    <property type="match status" value="1"/>
</dbReference>
<evidence type="ECO:0000256" key="2">
    <source>
        <dbReference type="ARBA" id="ARBA00009765"/>
    </source>
</evidence>
<dbReference type="InterPro" id="IPR002523">
    <property type="entry name" value="MgTranspt_CorA/ZnTranspt_ZntB"/>
</dbReference>
<keyword evidence="5 12" id="KW-0812">Transmembrane</keyword>
<evidence type="ECO:0000256" key="8">
    <source>
        <dbReference type="ARBA" id="ARBA00023065"/>
    </source>
</evidence>
<dbReference type="Gene3D" id="1.20.58.340">
    <property type="entry name" value="Magnesium transport protein CorA, transmembrane region"/>
    <property type="match status" value="2"/>
</dbReference>
<dbReference type="PANTHER" id="PTHR46494">
    <property type="entry name" value="CORA FAMILY METAL ION TRANSPORTER (EUROFUNG)"/>
    <property type="match status" value="1"/>
</dbReference>
<dbReference type="CDD" id="cd12830">
    <property type="entry name" value="MtCorA-like"/>
    <property type="match status" value="1"/>
</dbReference>
<evidence type="ECO:0000256" key="3">
    <source>
        <dbReference type="ARBA" id="ARBA00022448"/>
    </source>
</evidence>
<evidence type="ECO:0000256" key="10">
    <source>
        <dbReference type="ARBA" id="ARBA00034269"/>
    </source>
</evidence>
<keyword evidence="9 12" id="KW-0472">Membrane</keyword>
<sequence>MARVIIDKALYRGGKREACGDLSDELGVLRETGQQTDFLWIGLKDPSMEELESVNEELGLGLHPLAVEDAVNGRQRAKIEPYGRTVFVVLKTLSYIEATSDIETGELMVHVGEHFVLTIRRGELSPLAGVRKELEADPKKLALGPLSALHAVMDRVVDQYREIEVEVARDVDEIEEGVFSDHLVSSDDIYRLKREVLEFRRAIQPLIAPLRTLYAGQRTPVRDEELRLLYRDVDDHLHFVSDRIDSYDRLLSDVLSANLAKISVQQNADMRRISAWVAIVAVPTMIAGIYGMNFENMPELSWRYGYFIVLGVMATACAVLYAVFKKVKWL</sequence>
<comment type="similarity">
    <text evidence="2">Belongs to the CorA metal ion transporter (MIT) (TC 1.A.35) family.</text>
</comment>
<comment type="subcellular location">
    <subcellularLocation>
        <location evidence="1">Cell membrane</location>
        <topology evidence="1">Multi-pass membrane protein</topology>
    </subcellularLocation>
</comment>
<dbReference type="GO" id="GO:0015087">
    <property type="term" value="F:cobalt ion transmembrane transporter activity"/>
    <property type="evidence" value="ECO:0007669"/>
    <property type="project" value="TreeGrafter"/>
</dbReference>
<reference evidence="13 14" key="1">
    <citation type="submission" date="2018-03" db="EMBL/GenBank/DDBJ databases">
        <title>Genomic Encyclopedia of Archaeal and Bacterial Type Strains, Phase II (KMG-II): from individual species to whole genera.</title>
        <authorList>
            <person name="Goeker M."/>
        </authorList>
    </citation>
    <scope>NUCLEOTIDE SEQUENCE [LARGE SCALE GENOMIC DNA]</scope>
    <source>
        <strain evidence="13 14">ATCC BAA-1496</strain>
    </source>
</reference>
<keyword evidence="3" id="KW-0813">Transport</keyword>
<protein>
    <submittedName>
        <fullName evidence="13">Magnesium transporter</fullName>
    </submittedName>
</protein>
<evidence type="ECO:0000256" key="5">
    <source>
        <dbReference type="ARBA" id="ARBA00022692"/>
    </source>
</evidence>
<evidence type="ECO:0000313" key="13">
    <source>
        <dbReference type="EMBL" id="PRY54881.1"/>
    </source>
</evidence>
<dbReference type="InterPro" id="IPR045861">
    <property type="entry name" value="CorA_cytoplasmic_dom"/>
</dbReference>
<dbReference type="GO" id="GO:0000287">
    <property type="term" value="F:magnesium ion binding"/>
    <property type="evidence" value="ECO:0007669"/>
    <property type="project" value="TreeGrafter"/>
</dbReference>
<dbReference type="Pfam" id="PF01544">
    <property type="entry name" value="CorA"/>
    <property type="match status" value="1"/>
</dbReference>
<gene>
    <name evidence="13" type="ORF">BCF74_12355</name>
</gene>
<evidence type="ECO:0000256" key="12">
    <source>
        <dbReference type="SAM" id="Phobius"/>
    </source>
</evidence>
<dbReference type="InterPro" id="IPR045863">
    <property type="entry name" value="CorA_TM1_TM2"/>
</dbReference>
<organism evidence="13 14">
    <name type="scientific">Knoellia remsis</name>
    <dbReference type="NCBI Taxonomy" id="407159"/>
    <lineage>
        <taxon>Bacteria</taxon>
        <taxon>Bacillati</taxon>
        <taxon>Actinomycetota</taxon>
        <taxon>Actinomycetes</taxon>
        <taxon>Micrococcales</taxon>
        <taxon>Intrasporangiaceae</taxon>
        <taxon>Knoellia</taxon>
    </lineage>
</organism>
<dbReference type="Gene3D" id="3.30.460.20">
    <property type="entry name" value="CorA soluble domain-like"/>
    <property type="match status" value="1"/>
</dbReference>
<keyword evidence="7 12" id="KW-1133">Transmembrane helix</keyword>
<evidence type="ECO:0000313" key="14">
    <source>
        <dbReference type="Proteomes" id="UP000237822"/>
    </source>
</evidence>
<feature type="transmembrane region" description="Helical" evidence="12">
    <location>
        <begin position="304"/>
        <end position="324"/>
    </location>
</feature>
<dbReference type="EMBL" id="PVTI01000023">
    <property type="protein sequence ID" value="PRY54881.1"/>
    <property type="molecule type" value="Genomic_DNA"/>
</dbReference>
<keyword evidence="4" id="KW-1003">Cell membrane</keyword>
<evidence type="ECO:0000256" key="6">
    <source>
        <dbReference type="ARBA" id="ARBA00022842"/>
    </source>
</evidence>
<dbReference type="GO" id="GO:0005886">
    <property type="term" value="C:plasma membrane"/>
    <property type="evidence" value="ECO:0007669"/>
    <property type="project" value="UniProtKB-SubCell"/>
</dbReference>
<dbReference type="OrthoDB" id="9803416at2"/>
<dbReference type="AlphaFoldDB" id="A0A2T0UAB8"/>
<evidence type="ECO:0000256" key="1">
    <source>
        <dbReference type="ARBA" id="ARBA00004651"/>
    </source>
</evidence>